<dbReference type="EMBL" id="CP053586">
    <property type="protein sequence ID" value="WNZ24119.1"/>
    <property type="molecule type" value="Genomic_DNA"/>
</dbReference>
<name>A0AA97AH31_9CYAN</name>
<protein>
    <submittedName>
        <fullName evidence="1">Uncharacterized protein</fullName>
    </submittedName>
</protein>
<gene>
    <name evidence="1" type="ORF">HJG54_15445</name>
</gene>
<reference evidence="1" key="1">
    <citation type="submission" date="2020-05" db="EMBL/GenBank/DDBJ databases">
        <authorList>
            <person name="Zhu T."/>
            <person name="Keshari N."/>
            <person name="Lu X."/>
        </authorList>
    </citation>
    <scope>NUCLEOTIDE SEQUENCE</scope>
    <source>
        <strain evidence="1">NK1-12</strain>
    </source>
</reference>
<dbReference type="RefSeq" id="WP_316429735.1">
    <property type="nucleotide sequence ID" value="NZ_CP053586.1"/>
</dbReference>
<dbReference type="AlphaFoldDB" id="A0AA97AH31"/>
<organism evidence="1">
    <name type="scientific">Leptolyngbya sp. NK1-12</name>
    <dbReference type="NCBI Taxonomy" id="2547451"/>
    <lineage>
        <taxon>Bacteria</taxon>
        <taxon>Bacillati</taxon>
        <taxon>Cyanobacteriota</taxon>
        <taxon>Cyanophyceae</taxon>
        <taxon>Leptolyngbyales</taxon>
        <taxon>Leptolyngbyaceae</taxon>
        <taxon>Leptolyngbya group</taxon>
        <taxon>Leptolyngbya</taxon>
    </lineage>
</organism>
<accession>A0AA97AH31</accession>
<evidence type="ECO:0000313" key="1">
    <source>
        <dbReference type="EMBL" id="WNZ24119.1"/>
    </source>
</evidence>
<sequence length="59" mass="6914">MSDSRQFRFEIWLRLLKHYNEWAAIASEANQPLFCMLSFTTGSVAAHESAAHIRHFHDH</sequence>
<proteinExistence type="predicted"/>